<feature type="chain" id="PRO_5041984571" evidence="1">
    <location>
        <begin position="22"/>
        <end position="125"/>
    </location>
</feature>
<dbReference type="Proteomes" id="UP001206595">
    <property type="component" value="Unassembled WGS sequence"/>
</dbReference>
<organism evidence="2 3">
    <name type="scientific">Umbelopsis ramanniana AG</name>
    <dbReference type="NCBI Taxonomy" id="1314678"/>
    <lineage>
        <taxon>Eukaryota</taxon>
        <taxon>Fungi</taxon>
        <taxon>Fungi incertae sedis</taxon>
        <taxon>Mucoromycota</taxon>
        <taxon>Mucoromycotina</taxon>
        <taxon>Umbelopsidomycetes</taxon>
        <taxon>Umbelopsidales</taxon>
        <taxon>Umbelopsidaceae</taxon>
        <taxon>Umbelopsis</taxon>
    </lineage>
</organism>
<evidence type="ECO:0000313" key="2">
    <source>
        <dbReference type="EMBL" id="KAI8579878.1"/>
    </source>
</evidence>
<evidence type="ECO:0000256" key="1">
    <source>
        <dbReference type="SAM" id="SignalP"/>
    </source>
</evidence>
<dbReference type="AlphaFoldDB" id="A0AAD5EA04"/>
<dbReference type="EMBL" id="MU620916">
    <property type="protein sequence ID" value="KAI8579878.1"/>
    <property type="molecule type" value="Genomic_DNA"/>
</dbReference>
<comment type="caution">
    <text evidence="2">The sequence shown here is derived from an EMBL/GenBank/DDBJ whole genome shotgun (WGS) entry which is preliminary data.</text>
</comment>
<reference evidence="2" key="1">
    <citation type="submission" date="2021-06" db="EMBL/GenBank/DDBJ databases">
        <authorList>
            <consortium name="DOE Joint Genome Institute"/>
            <person name="Mondo S.J."/>
            <person name="Amses K.R."/>
            <person name="Simmons D.R."/>
            <person name="Longcore J.E."/>
            <person name="Seto K."/>
            <person name="Alves G.H."/>
            <person name="Bonds A.E."/>
            <person name="Quandt C.A."/>
            <person name="Davis W.J."/>
            <person name="Chang Y."/>
            <person name="Letcher P.M."/>
            <person name="Powell M.J."/>
            <person name="Kuo A."/>
            <person name="Labutti K."/>
            <person name="Pangilinan J."/>
            <person name="Andreopoulos W."/>
            <person name="Tritt A."/>
            <person name="Riley R."/>
            <person name="Hundley H."/>
            <person name="Johnson J."/>
            <person name="Lipzen A."/>
            <person name="Barry K."/>
            <person name="Berbee M.L."/>
            <person name="Buchler N.E."/>
            <person name="Grigoriev I.V."/>
            <person name="Spatafora J.W."/>
            <person name="Stajich J.E."/>
            <person name="James T.Y."/>
        </authorList>
    </citation>
    <scope>NUCLEOTIDE SEQUENCE</scope>
    <source>
        <strain evidence="2">AG</strain>
    </source>
</reference>
<evidence type="ECO:0000313" key="3">
    <source>
        <dbReference type="Proteomes" id="UP001206595"/>
    </source>
</evidence>
<proteinExistence type="predicted"/>
<reference evidence="2" key="2">
    <citation type="journal article" date="2022" name="Proc. Natl. Acad. Sci. U.S.A.">
        <title>Diploid-dominant life cycles characterize the early evolution of Fungi.</title>
        <authorList>
            <person name="Amses K.R."/>
            <person name="Simmons D.R."/>
            <person name="Longcore J.E."/>
            <person name="Mondo S.J."/>
            <person name="Seto K."/>
            <person name="Jeronimo G.H."/>
            <person name="Bonds A.E."/>
            <person name="Quandt C.A."/>
            <person name="Davis W.J."/>
            <person name="Chang Y."/>
            <person name="Federici B.A."/>
            <person name="Kuo A."/>
            <person name="LaButti K."/>
            <person name="Pangilinan J."/>
            <person name="Andreopoulos W."/>
            <person name="Tritt A."/>
            <person name="Riley R."/>
            <person name="Hundley H."/>
            <person name="Johnson J."/>
            <person name="Lipzen A."/>
            <person name="Barry K."/>
            <person name="Lang B.F."/>
            <person name="Cuomo C.A."/>
            <person name="Buchler N.E."/>
            <person name="Grigoriev I.V."/>
            <person name="Spatafora J.W."/>
            <person name="Stajich J.E."/>
            <person name="James T.Y."/>
        </authorList>
    </citation>
    <scope>NUCLEOTIDE SEQUENCE</scope>
    <source>
        <strain evidence="2">AG</strain>
    </source>
</reference>
<gene>
    <name evidence="2" type="ORF">K450DRAFT_239515</name>
</gene>
<sequence length="125" mass="14657">MFLLFFFPFPLLFLPFPISISIPHLPYLRPSSLPSLLSFSPSFFWDVPVFEPSLQSSKILTCIFLFLFDAPKWIGEAGSWRSETMYRGLERLVAGYLSVVVLIDYLKKMTRKNQKNFVQRCFYIL</sequence>
<feature type="signal peptide" evidence="1">
    <location>
        <begin position="1"/>
        <end position="21"/>
    </location>
</feature>
<protein>
    <submittedName>
        <fullName evidence="2">Uncharacterized protein</fullName>
    </submittedName>
</protein>
<keyword evidence="1" id="KW-0732">Signal</keyword>
<dbReference type="GeneID" id="75914122"/>
<accession>A0AAD5EA04</accession>
<keyword evidence="3" id="KW-1185">Reference proteome</keyword>
<dbReference type="RefSeq" id="XP_051444882.1">
    <property type="nucleotide sequence ID" value="XM_051588777.1"/>
</dbReference>
<name>A0AAD5EA04_UMBRA</name>